<protein>
    <submittedName>
        <fullName evidence="1">Uncharacterized protein</fullName>
    </submittedName>
</protein>
<gene>
    <name evidence="1" type="ORF">PSON_ATCC_30995.1.T0540221</name>
</gene>
<dbReference type="AlphaFoldDB" id="A0A8S1NBV5"/>
<organism evidence="1 2">
    <name type="scientific">Paramecium sonneborni</name>
    <dbReference type="NCBI Taxonomy" id="65129"/>
    <lineage>
        <taxon>Eukaryota</taxon>
        <taxon>Sar</taxon>
        <taxon>Alveolata</taxon>
        <taxon>Ciliophora</taxon>
        <taxon>Intramacronucleata</taxon>
        <taxon>Oligohymenophorea</taxon>
        <taxon>Peniculida</taxon>
        <taxon>Parameciidae</taxon>
        <taxon>Paramecium</taxon>
    </lineage>
</organism>
<evidence type="ECO:0000313" key="1">
    <source>
        <dbReference type="EMBL" id="CAD8089612.1"/>
    </source>
</evidence>
<dbReference type="Proteomes" id="UP000692954">
    <property type="component" value="Unassembled WGS sequence"/>
</dbReference>
<name>A0A8S1NBV5_9CILI</name>
<reference evidence="1" key="1">
    <citation type="submission" date="2021-01" db="EMBL/GenBank/DDBJ databases">
        <authorList>
            <consortium name="Genoscope - CEA"/>
            <person name="William W."/>
        </authorList>
    </citation>
    <scope>NUCLEOTIDE SEQUENCE</scope>
</reference>
<accession>A0A8S1NBV5</accession>
<keyword evidence="2" id="KW-1185">Reference proteome</keyword>
<comment type="caution">
    <text evidence="1">The sequence shown here is derived from an EMBL/GenBank/DDBJ whole genome shotgun (WGS) entry which is preliminary data.</text>
</comment>
<dbReference type="EMBL" id="CAJJDN010000054">
    <property type="protein sequence ID" value="CAD8089612.1"/>
    <property type="molecule type" value="Genomic_DNA"/>
</dbReference>
<proteinExistence type="predicted"/>
<sequence>MNKGAEKKRTSSFNKQTMNQIYDRYDTQQKQFYCPKQKKDVKNLINNLKQKSSYENTSLMIPQNVSFKNVLIYLNNKSPKKQMKKQIKKTPSTSLHTPADFTIRNIEQQSELVKQQQSVLHQQSQQTSYRSLLQHNKRNQWLDLINQKSSNFIQQDQIAITEYRAYQDIQLTNNCDWKYPYTEYKEQRYHKEMQNIENLEFQSWKELTITRLILRQAQ</sequence>
<dbReference type="OrthoDB" id="10326150at2759"/>
<evidence type="ECO:0000313" key="2">
    <source>
        <dbReference type="Proteomes" id="UP000692954"/>
    </source>
</evidence>